<organism evidence="2 3">
    <name type="scientific">Xylaria arbuscula</name>
    <dbReference type="NCBI Taxonomy" id="114810"/>
    <lineage>
        <taxon>Eukaryota</taxon>
        <taxon>Fungi</taxon>
        <taxon>Dikarya</taxon>
        <taxon>Ascomycota</taxon>
        <taxon>Pezizomycotina</taxon>
        <taxon>Sordariomycetes</taxon>
        <taxon>Xylariomycetidae</taxon>
        <taxon>Xylariales</taxon>
        <taxon>Xylariaceae</taxon>
        <taxon>Xylaria</taxon>
    </lineage>
</organism>
<dbReference type="Proteomes" id="UP001148614">
    <property type="component" value="Unassembled WGS sequence"/>
</dbReference>
<reference evidence="2" key="1">
    <citation type="submission" date="2022-07" db="EMBL/GenBank/DDBJ databases">
        <title>Genome Sequence of Xylaria arbuscula.</title>
        <authorList>
            <person name="Buettner E."/>
        </authorList>
    </citation>
    <scope>NUCLEOTIDE SEQUENCE</scope>
    <source>
        <strain evidence="2">VT107</strain>
    </source>
</reference>
<accession>A0A9W8NCV3</accession>
<evidence type="ECO:0008006" key="4">
    <source>
        <dbReference type="Google" id="ProtNLM"/>
    </source>
</evidence>
<feature type="compositionally biased region" description="Basic and acidic residues" evidence="1">
    <location>
        <begin position="141"/>
        <end position="157"/>
    </location>
</feature>
<feature type="region of interest" description="Disordered" evidence="1">
    <location>
        <begin position="201"/>
        <end position="222"/>
    </location>
</feature>
<feature type="region of interest" description="Disordered" evidence="1">
    <location>
        <begin position="113"/>
        <end position="175"/>
    </location>
</feature>
<dbReference type="EMBL" id="JANPWZ010001106">
    <property type="protein sequence ID" value="KAJ3568740.1"/>
    <property type="molecule type" value="Genomic_DNA"/>
</dbReference>
<evidence type="ECO:0000313" key="3">
    <source>
        <dbReference type="Proteomes" id="UP001148614"/>
    </source>
</evidence>
<name>A0A9W8NCV3_9PEZI</name>
<dbReference type="VEuPathDB" id="FungiDB:F4678DRAFT_454579"/>
<dbReference type="GO" id="GO:0008237">
    <property type="term" value="F:metallopeptidase activity"/>
    <property type="evidence" value="ECO:0007669"/>
    <property type="project" value="InterPro"/>
</dbReference>
<feature type="compositionally biased region" description="Acidic residues" evidence="1">
    <location>
        <begin position="121"/>
        <end position="140"/>
    </location>
</feature>
<dbReference type="InterPro" id="IPR024079">
    <property type="entry name" value="MetalloPept_cat_dom_sf"/>
</dbReference>
<dbReference type="AlphaFoldDB" id="A0A9W8NCV3"/>
<keyword evidence="3" id="KW-1185">Reference proteome</keyword>
<evidence type="ECO:0000256" key="1">
    <source>
        <dbReference type="SAM" id="MobiDB-lite"/>
    </source>
</evidence>
<comment type="caution">
    <text evidence="2">The sequence shown here is derived from an EMBL/GenBank/DDBJ whole genome shotgun (WGS) entry which is preliminary data.</text>
</comment>
<gene>
    <name evidence="2" type="ORF">NPX13_g6316</name>
</gene>
<sequence length="428" mass="48037">MWWDAVPYFPSSFTTITLGSIMKPNHMALPDRQSVFPTTDMSIRDAANNRDDVEGLYKTASYEAARTQNDNSGQKKRSFIPDGSPTTFESMLSDIDAMSITAGSAAAARVTTNSESVFSQDDQDASTEPTELEALPEEFAEEKVKESAKNRSAHIDDDNNDTSSGDTQLGNIADERPGRDLCGIGDCLPVVPEEALKAFPDNLGDDLSVPGPSERQPPARTERSFIKDSRLLNIHRDYYNEVYRFLPGSTILYTVDYASFLSRGDAGYALHCLQTAFKEYGDQININFQFVEPGTKPITFQLRYKYSRRPGKLAASFFPVDVLMSRRPLELRIYNNSFDDLYKADMIMSFLHEASHILGGRHPGEKHPPYVQLDTTSDDSILASLPPQKLRLHMEDVDSLRRFYALPEGHKIDGYPIRNIDPSLYAWL</sequence>
<proteinExistence type="predicted"/>
<dbReference type="SUPFAM" id="SSF55486">
    <property type="entry name" value="Metalloproteases ('zincins'), catalytic domain"/>
    <property type="match status" value="1"/>
</dbReference>
<dbReference type="Gene3D" id="3.40.390.10">
    <property type="entry name" value="Collagenase (Catalytic Domain)"/>
    <property type="match status" value="1"/>
</dbReference>
<protein>
    <recommendedName>
        <fullName evidence="4">Peptidase metallopeptidase domain-containing protein</fullName>
    </recommendedName>
</protein>
<evidence type="ECO:0000313" key="2">
    <source>
        <dbReference type="EMBL" id="KAJ3568740.1"/>
    </source>
</evidence>